<sequence>MMKHIIKTGAVSAALAAATLLTPTALADTSLKETLVSPNRTPASVTFAHKSDKPHYGQTSGYKNNRNWKTREAIALCERAISRQTDFAFRAPHVHADYGRRMSIDRVRRGGIRIEAPVQVSHRGQMVRIASSCTVQRGRVTDLDFNVQQAKRKLRASNPYINPNKRYAYWR</sequence>
<accession>A0ABW1SE42</accession>
<name>A0ABW1SE42_9PROT</name>
<proteinExistence type="predicted"/>
<evidence type="ECO:0000256" key="1">
    <source>
        <dbReference type="SAM" id="SignalP"/>
    </source>
</evidence>
<feature type="signal peptide" evidence="1">
    <location>
        <begin position="1"/>
        <end position="27"/>
    </location>
</feature>
<dbReference type="EMBL" id="JBHSSW010000066">
    <property type="protein sequence ID" value="MFC6199689.1"/>
    <property type="molecule type" value="Genomic_DNA"/>
</dbReference>
<feature type="chain" id="PRO_5046753652" evidence="1">
    <location>
        <begin position="28"/>
        <end position="171"/>
    </location>
</feature>
<keyword evidence="3" id="KW-1185">Reference proteome</keyword>
<evidence type="ECO:0000313" key="2">
    <source>
        <dbReference type="EMBL" id="MFC6199689.1"/>
    </source>
</evidence>
<comment type="caution">
    <text evidence="2">The sequence shown here is derived from an EMBL/GenBank/DDBJ whole genome shotgun (WGS) entry which is preliminary data.</text>
</comment>
<evidence type="ECO:0000313" key="3">
    <source>
        <dbReference type="Proteomes" id="UP001596303"/>
    </source>
</evidence>
<organism evidence="2 3">
    <name type="scientific">Ponticaulis profundi</name>
    <dbReference type="NCBI Taxonomy" id="2665222"/>
    <lineage>
        <taxon>Bacteria</taxon>
        <taxon>Pseudomonadati</taxon>
        <taxon>Pseudomonadota</taxon>
        <taxon>Alphaproteobacteria</taxon>
        <taxon>Hyphomonadales</taxon>
        <taxon>Hyphomonadaceae</taxon>
        <taxon>Ponticaulis</taxon>
    </lineage>
</organism>
<protein>
    <submittedName>
        <fullName evidence="2">Uncharacterized protein</fullName>
    </submittedName>
</protein>
<keyword evidence="1" id="KW-0732">Signal</keyword>
<gene>
    <name evidence="2" type="ORF">ACFQDM_16535</name>
</gene>
<dbReference type="Proteomes" id="UP001596303">
    <property type="component" value="Unassembled WGS sequence"/>
</dbReference>
<reference evidence="3" key="1">
    <citation type="journal article" date="2019" name="Int. J. Syst. Evol. Microbiol.">
        <title>The Global Catalogue of Microorganisms (GCM) 10K type strain sequencing project: providing services to taxonomists for standard genome sequencing and annotation.</title>
        <authorList>
            <consortium name="The Broad Institute Genomics Platform"/>
            <consortium name="The Broad Institute Genome Sequencing Center for Infectious Disease"/>
            <person name="Wu L."/>
            <person name="Ma J."/>
        </authorList>
    </citation>
    <scope>NUCLEOTIDE SEQUENCE [LARGE SCALE GENOMIC DNA]</scope>
    <source>
        <strain evidence="3">CGMCC-1.15741</strain>
    </source>
</reference>